<sequence>MTKKKSNHIIPGMNHAAGQGKGTGYNSQFNQESANEPLTEMERQNNKKTKKRQ</sequence>
<comment type="caution">
    <text evidence="4">The sequence shown here is derived from an EMBL/GenBank/DDBJ whole genome shotgun (WGS) entry which is preliminary data.</text>
</comment>
<evidence type="ECO:0000313" key="4">
    <source>
        <dbReference type="EMBL" id="MDV2885144.1"/>
    </source>
</evidence>
<evidence type="ECO:0000256" key="2">
    <source>
        <dbReference type="NCBIfam" id="TIGR02864"/>
    </source>
</evidence>
<evidence type="ECO:0000256" key="1">
    <source>
        <dbReference type="ARBA" id="ARBA00022969"/>
    </source>
</evidence>
<accession>A0AAJ2KUV6</accession>
<dbReference type="Pfam" id="PF08175">
    <property type="entry name" value="SspO"/>
    <property type="match status" value="1"/>
</dbReference>
<proteinExistence type="predicted"/>
<evidence type="ECO:0000256" key="3">
    <source>
        <dbReference type="SAM" id="MobiDB-lite"/>
    </source>
</evidence>
<dbReference type="AlphaFoldDB" id="A0AAJ2KUV6"/>
<protein>
    <recommendedName>
        <fullName evidence="2">Small acid-soluble spore protein O</fullName>
    </recommendedName>
</protein>
<dbReference type="NCBIfam" id="TIGR02864">
    <property type="entry name" value="spore_sspO"/>
    <property type="match status" value="1"/>
</dbReference>
<dbReference type="GO" id="GO:0030436">
    <property type="term" value="P:asexual sporulation"/>
    <property type="evidence" value="ECO:0007669"/>
    <property type="project" value="UniProtKB-UniRule"/>
</dbReference>
<dbReference type="Proteomes" id="UP001285636">
    <property type="component" value="Unassembled WGS sequence"/>
</dbReference>
<dbReference type="EMBL" id="JAWJAY010000001">
    <property type="protein sequence ID" value="MDV2885144.1"/>
    <property type="molecule type" value="Genomic_DNA"/>
</dbReference>
<name>A0AAJ2KUV6_ALKPS</name>
<dbReference type="GO" id="GO:0042601">
    <property type="term" value="C:endospore-forming forespore"/>
    <property type="evidence" value="ECO:0007669"/>
    <property type="project" value="InterPro"/>
</dbReference>
<dbReference type="GO" id="GO:0030435">
    <property type="term" value="P:sporulation resulting in formation of a cellular spore"/>
    <property type="evidence" value="ECO:0007669"/>
    <property type="project" value="UniProtKB-KW"/>
</dbReference>
<organism evidence="4 5">
    <name type="scientific">Alkalihalophilus pseudofirmus</name>
    <name type="common">Bacillus pseudofirmus</name>
    <dbReference type="NCBI Taxonomy" id="79885"/>
    <lineage>
        <taxon>Bacteria</taxon>
        <taxon>Bacillati</taxon>
        <taxon>Bacillota</taxon>
        <taxon>Bacilli</taxon>
        <taxon>Bacillales</taxon>
        <taxon>Bacillaceae</taxon>
        <taxon>Alkalihalophilus</taxon>
    </lineage>
</organism>
<evidence type="ECO:0000313" key="5">
    <source>
        <dbReference type="Proteomes" id="UP001285636"/>
    </source>
</evidence>
<keyword evidence="1" id="KW-0749">Sporulation</keyword>
<reference evidence="4" key="1">
    <citation type="submission" date="2023-10" db="EMBL/GenBank/DDBJ databases">
        <title>Screening of Alkalihalophilus pseudofirmusBZ-TG-HK211 and Its Alleviation of Salt Stress on Rapeseed Growth.</title>
        <authorList>
            <person name="Zhao B."/>
            <person name="Guo T."/>
        </authorList>
    </citation>
    <scope>NUCLEOTIDE SEQUENCE</scope>
    <source>
        <strain evidence="4">BZ-TG-HK211</strain>
    </source>
</reference>
<dbReference type="RefSeq" id="WP_323466514.1">
    <property type="nucleotide sequence ID" value="NZ_CP144224.1"/>
</dbReference>
<feature type="compositionally biased region" description="Polar residues" evidence="3">
    <location>
        <begin position="24"/>
        <end position="36"/>
    </location>
</feature>
<feature type="region of interest" description="Disordered" evidence="3">
    <location>
        <begin position="1"/>
        <end position="53"/>
    </location>
</feature>
<gene>
    <name evidence="4" type="primary">sspO</name>
    <name evidence="4" type="ORF">RYX45_08115</name>
</gene>
<dbReference type="InterPro" id="IPR012613">
    <property type="entry name" value="SASP_SspO"/>
</dbReference>